<evidence type="ECO:0000256" key="1">
    <source>
        <dbReference type="SAM" id="Phobius"/>
    </source>
</evidence>
<dbReference type="Proteomes" id="UP001142317">
    <property type="component" value="Unassembled WGS sequence"/>
</dbReference>
<keyword evidence="1" id="KW-0812">Transmembrane</keyword>
<dbReference type="PANTHER" id="PTHR34351:SF1">
    <property type="entry name" value="SLR1927 PROTEIN"/>
    <property type="match status" value="1"/>
</dbReference>
<keyword evidence="4" id="KW-1185">Reference proteome</keyword>
<evidence type="ECO:0000313" key="4">
    <source>
        <dbReference type="Proteomes" id="UP001142317"/>
    </source>
</evidence>
<protein>
    <recommendedName>
        <fullName evidence="2">DUF58 domain-containing protein</fullName>
    </recommendedName>
</protein>
<reference evidence="3" key="1">
    <citation type="journal article" date="2014" name="Int. J. Syst. Evol. Microbiol.">
        <title>Complete genome sequence of Corynebacterium casei LMG S-19264T (=DSM 44701T), isolated from a smear-ripened cheese.</title>
        <authorList>
            <consortium name="US DOE Joint Genome Institute (JGI-PGF)"/>
            <person name="Walter F."/>
            <person name="Albersmeier A."/>
            <person name="Kalinowski J."/>
            <person name="Ruckert C."/>
        </authorList>
    </citation>
    <scope>NUCLEOTIDE SEQUENCE</scope>
    <source>
        <strain evidence="3">VKM Ac-1447</strain>
    </source>
</reference>
<dbReference type="RefSeq" id="WP_210007315.1">
    <property type="nucleotide sequence ID" value="NZ_BSEO01000014.1"/>
</dbReference>
<dbReference type="Pfam" id="PF01882">
    <property type="entry name" value="DUF58"/>
    <property type="match status" value="1"/>
</dbReference>
<organism evidence="3 4">
    <name type="scientific">Microbacterium imperiale</name>
    <dbReference type="NCBI Taxonomy" id="33884"/>
    <lineage>
        <taxon>Bacteria</taxon>
        <taxon>Bacillati</taxon>
        <taxon>Actinomycetota</taxon>
        <taxon>Actinomycetes</taxon>
        <taxon>Micrococcales</taxon>
        <taxon>Microbacteriaceae</taxon>
        <taxon>Microbacterium</taxon>
    </lineage>
</organism>
<evidence type="ECO:0000259" key="2">
    <source>
        <dbReference type="Pfam" id="PF01882"/>
    </source>
</evidence>
<feature type="transmembrane region" description="Helical" evidence="1">
    <location>
        <begin position="27"/>
        <end position="47"/>
    </location>
</feature>
<dbReference type="PANTHER" id="PTHR34351">
    <property type="entry name" value="SLR1927 PROTEIN-RELATED"/>
    <property type="match status" value="1"/>
</dbReference>
<name>A0A9W6HK03_9MICO</name>
<gene>
    <name evidence="3" type="ORF">GCM10017586_28560</name>
</gene>
<feature type="transmembrane region" description="Helical" evidence="1">
    <location>
        <begin position="53"/>
        <end position="74"/>
    </location>
</feature>
<evidence type="ECO:0000313" key="3">
    <source>
        <dbReference type="EMBL" id="GLJ81173.1"/>
    </source>
</evidence>
<keyword evidence="1" id="KW-1133">Transmembrane helix</keyword>
<keyword evidence="1" id="KW-0472">Membrane</keyword>
<accession>A0A9W6HK03</accession>
<comment type="caution">
    <text evidence="3">The sequence shown here is derived from an EMBL/GenBank/DDBJ whole genome shotgun (WGS) entry which is preliminary data.</text>
</comment>
<dbReference type="InterPro" id="IPR002881">
    <property type="entry name" value="DUF58"/>
</dbReference>
<reference evidence="3" key="2">
    <citation type="submission" date="2023-01" db="EMBL/GenBank/DDBJ databases">
        <authorList>
            <person name="Sun Q."/>
            <person name="Evtushenko L."/>
        </authorList>
    </citation>
    <scope>NUCLEOTIDE SEQUENCE</scope>
    <source>
        <strain evidence="3">VKM Ac-1447</strain>
    </source>
</reference>
<feature type="domain" description="DUF58" evidence="2">
    <location>
        <begin position="220"/>
        <end position="295"/>
    </location>
</feature>
<sequence length="428" mass="44912">MSGRPTRPATSTGPARLLAPLRRGWPLTLRGGGAVVLGTGAIVLAHAVDVAELVYVGVLLLVTVVLAWVSLWFVHRYGEVSRSFAPDVAAVGRESVVTVHVSARAGLPGALARWSDILPEGIDGDATGVVPAGSAGRMRLTYRLRPAQRGIREIGPFHLTITDPFGFARRRLRLGSTEPVTVTPAVVALPPLAEYPGEAGGSLHTATHQLGEGADNLIPRAYEPGDSMRRINWRASAHHDELMVRQEEQESTPEATVVLDRAAARWSADASRPGVDAAFEAAVSAAVSASARLAREGYDVTVLDTEGALLGAPVPAGDTVAVEQLSLDLATVVAGGEDRLPLVPRFFAATVAGPVVIVTARVTPGDVTALSPLVGHSALPVLWAADTTADVFARARDAGWRAAPLSPDRDLADTWQLATERGTTRAAF</sequence>
<proteinExistence type="predicted"/>
<dbReference type="EMBL" id="BSEO01000014">
    <property type="protein sequence ID" value="GLJ81173.1"/>
    <property type="molecule type" value="Genomic_DNA"/>
</dbReference>
<dbReference type="AlphaFoldDB" id="A0A9W6HK03"/>